<keyword evidence="3" id="KW-1185">Reference proteome</keyword>
<name>A0ABR3P767_9PEZI</name>
<dbReference type="GeneID" id="95979649"/>
<gene>
    <name evidence="2" type="ORF">AAFC00_005950</name>
</gene>
<accession>A0ABR3P767</accession>
<dbReference type="EMBL" id="JBFMKM010000013">
    <property type="protein sequence ID" value="KAL1301748.1"/>
    <property type="molecule type" value="Genomic_DNA"/>
</dbReference>
<sequence>MASSQDLLGRLQRHLDELKSDPSIEIDTRLIESCSLALPQTIPKNESIAIIKQVSEVLPTLQNDPTPVISLLLQLLEPYTFSDILSLDAGGDFVAGLHVQALPYNRLMLAILNKAATNATDAATIAAKPEVVAALVQLWLCTQDAGVAQESGRTLTALLKADYKSPPGSGQEPTSAHNQGLMWKRVFGDQDISALIFSTCSLKSSDESLGLSKSQKTLAQARLLEWLPEIGHLNWNAIAKGHHPNIESKYMDSKGAGLLYFAAACMVDIKVDVLMHRCLIDFFADLIQKIQDVDQARSARSSVSLDFLMTHGLHDTALSYYLDPESPHHDPLDLQFVYAPSANYLAAYASTYPSHFLDSSVKGKTLERLRQSLDLSPSRWAHAESPKHDLHILASLPRLALLPTQADARWMSSPLALLPSKSTNPDVLNTLAVVFRGPSRDEVYPSPTAHSMAGSTQKQDEAQAARMLYYLYLNYNPKLFEDLVKHADTIALESQALAALNVISSVATANWSQSPKSSDDNTATLTEAKFLTHLPQSPTATPPYGSLALLAPPSLEHTLPYLLKPPQTFSNIVGGLGDTQNPAYRVAMAKFEALVALCSRLSDHVTKEPEQGYEEIVETLRKRMSEGPWPQQGQVGSSIATMEL</sequence>
<dbReference type="Proteomes" id="UP001562354">
    <property type="component" value="Unassembled WGS sequence"/>
</dbReference>
<evidence type="ECO:0000256" key="1">
    <source>
        <dbReference type="SAM" id="MobiDB-lite"/>
    </source>
</evidence>
<reference evidence="2 3" key="1">
    <citation type="submission" date="2024-07" db="EMBL/GenBank/DDBJ databases">
        <title>Draft sequence of the Neodothiora populina.</title>
        <authorList>
            <person name="Drown D.D."/>
            <person name="Schuette U.S."/>
            <person name="Buechlein A.B."/>
            <person name="Rusch D.R."/>
            <person name="Winton L.W."/>
            <person name="Adams G.A."/>
        </authorList>
    </citation>
    <scope>NUCLEOTIDE SEQUENCE [LARGE SCALE GENOMIC DNA]</scope>
    <source>
        <strain evidence="2 3">CPC 39397</strain>
    </source>
</reference>
<comment type="caution">
    <text evidence="2">The sequence shown here is derived from an EMBL/GenBank/DDBJ whole genome shotgun (WGS) entry which is preliminary data.</text>
</comment>
<feature type="region of interest" description="Disordered" evidence="1">
    <location>
        <begin position="625"/>
        <end position="644"/>
    </location>
</feature>
<proteinExistence type="predicted"/>
<evidence type="ECO:0000313" key="2">
    <source>
        <dbReference type="EMBL" id="KAL1301748.1"/>
    </source>
</evidence>
<organism evidence="2 3">
    <name type="scientific">Neodothiora populina</name>
    <dbReference type="NCBI Taxonomy" id="2781224"/>
    <lineage>
        <taxon>Eukaryota</taxon>
        <taxon>Fungi</taxon>
        <taxon>Dikarya</taxon>
        <taxon>Ascomycota</taxon>
        <taxon>Pezizomycotina</taxon>
        <taxon>Dothideomycetes</taxon>
        <taxon>Dothideomycetidae</taxon>
        <taxon>Dothideales</taxon>
        <taxon>Dothioraceae</taxon>
        <taxon>Neodothiora</taxon>
    </lineage>
</organism>
<dbReference type="Gene3D" id="1.25.10.50">
    <property type="match status" value="1"/>
</dbReference>
<feature type="compositionally biased region" description="Polar residues" evidence="1">
    <location>
        <begin position="631"/>
        <end position="644"/>
    </location>
</feature>
<protein>
    <submittedName>
        <fullName evidence="2">Uncharacterized protein</fullName>
    </submittedName>
</protein>
<dbReference type="RefSeq" id="XP_069198024.1">
    <property type="nucleotide sequence ID" value="XM_069345816.1"/>
</dbReference>
<evidence type="ECO:0000313" key="3">
    <source>
        <dbReference type="Proteomes" id="UP001562354"/>
    </source>
</evidence>